<comment type="caution">
    <text evidence="1">The sequence shown here is derived from an EMBL/GenBank/DDBJ whole genome shotgun (WGS) entry which is preliminary data.</text>
</comment>
<reference evidence="1" key="1">
    <citation type="submission" date="2023-04" db="EMBL/GenBank/DDBJ databases">
        <title>A chromosome-level genome assembly of the parasitoid wasp Eretmocerus hayati.</title>
        <authorList>
            <person name="Zhong Y."/>
            <person name="Liu S."/>
            <person name="Liu Y."/>
        </authorList>
    </citation>
    <scope>NUCLEOTIDE SEQUENCE</scope>
    <source>
        <strain evidence="1">ZJU_SS_LIU_2023</strain>
    </source>
</reference>
<evidence type="ECO:0000313" key="2">
    <source>
        <dbReference type="Proteomes" id="UP001239111"/>
    </source>
</evidence>
<sequence length="438" mass="49925">MTASSTGPSRGRSIYFLAPASVLSWFWHWCQHPNHQCRHSNITFSHGNTFSETDTQVSASGTSHTSCLSQDSNHSTWRSSLCNANSRRWALQPRSVDVPPYKQGNLNERSTPIDLDSYIAGISKLHASKERKDKNVKINKIWFSYSEQTRFIDTFWGKPRSNGMCVFDHTKLKKRSHNKPRVHYRTVHLFNDAGHSFGHFTSLTSSARLCTVVQRGHPKDVKRTSKFGQAIKEKVQAEEVLEWAEVKTICDRICKITIPRAEDDEVRKQALKESHISSSDDVNEVHSIMRSQTFRDQVRVMLTQYPEYFACSVEEVVSARFFFLVSEVLGFIPDEIPRSALVNGPAKEADNTSEELPEIGLDLENSHFTKPYQIVCQLLRHNAQWNSQSDARYFMTTLVAALCSLLGRSILYADPARAFKFKNKCRTKSKIIDEPGSE</sequence>
<protein>
    <submittedName>
        <fullName evidence="1">Uncharacterized protein</fullName>
    </submittedName>
</protein>
<gene>
    <name evidence="1" type="ORF">QAD02_005415</name>
</gene>
<name>A0ACC2NSG7_9HYME</name>
<proteinExistence type="predicted"/>
<accession>A0ACC2NSG7</accession>
<organism evidence="1 2">
    <name type="scientific">Eretmocerus hayati</name>
    <dbReference type="NCBI Taxonomy" id="131215"/>
    <lineage>
        <taxon>Eukaryota</taxon>
        <taxon>Metazoa</taxon>
        <taxon>Ecdysozoa</taxon>
        <taxon>Arthropoda</taxon>
        <taxon>Hexapoda</taxon>
        <taxon>Insecta</taxon>
        <taxon>Pterygota</taxon>
        <taxon>Neoptera</taxon>
        <taxon>Endopterygota</taxon>
        <taxon>Hymenoptera</taxon>
        <taxon>Apocrita</taxon>
        <taxon>Proctotrupomorpha</taxon>
        <taxon>Chalcidoidea</taxon>
        <taxon>Aphelinidae</taxon>
        <taxon>Aphelininae</taxon>
        <taxon>Eretmocerus</taxon>
    </lineage>
</organism>
<dbReference type="EMBL" id="CM056743">
    <property type="protein sequence ID" value="KAJ8674153.1"/>
    <property type="molecule type" value="Genomic_DNA"/>
</dbReference>
<dbReference type="Proteomes" id="UP001239111">
    <property type="component" value="Chromosome 3"/>
</dbReference>
<evidence type="ECO:0000313" key="1">
    <source>
        <dbReference type="EMBL" id="KAJ8674153.1"/>
    </source>
</evidence>
<keyword evidence="2" id="KW-1185">Reference proteome</keyword>